<accession>A0A9D2SAD0</accession>
<dbReference type="EMBL" id="DWXO01000056">
    <property type="protein sequence ID" value="HJB80448.1"/>
    <property type="molecule type" value="Genomic_DNA"/>
</dbReference>
<reference evidence="2" key="1">
    <citation type="journal article" date="2021" name="PeerJ">
        <title>Extensive microbial diversity within the chicken gut microbiome revealed by metagenomics and culture.</title>
        <authorList>
            <person name="Gilroy R."/>
            <person name="Ravi A."/>
            <person name="Getino M."/>
            <person name="Pursley I."/>
            <person name="Horton D.L."/>
            <person name="Alikhan N.F."/>
            <person name="Baker D."/>
            <person name="Gharbi K."/>
            <person name="Hall N."/>
            <person name="Watson M."/>
            <person name="Adriaenssens E.M."/>
            <person name="Foster-Nyarko E."/>
            <person name="Jarju S."/>
            <person name="Secka A."/>
            <person name="Antonio M."/>
            <person name="Oren A."/>
            <person name="Chaudhuri R.R."/>
            <person name="La Ragione R."/>
            <person name="Hildebrand F."/>
            <person name="Pallen M.J."/>
        </authorList>
    </citation>
    <scope>NUCLEOTIDE SEQUENCE</scope>
    <source>
        <strain evidence="2">CHK192-8294</strain>
    </source>
</reference>
<proteinExistence type="predicted"/>
<evidence type="ECO:0000256" key="1">
    <source>
        <dbReference type="SAM" id="SignalP"/>
    </source>
</evidence>
<feature type="chain" id="PRO_5038844107" evidence="1">
    <location>
        <begin position="25"/>
        <end position="83"/>
    </location>
</feature>
<reference evidence="2" key="2">
    <citation type="submission" date="2021-04" db="EMBL/GenBank/DDBJ databases">
        <authorList>
            <person name="Gilroy R."/>
        </authorList>
    </citation>
    <scope>NUCLEOTIDE SEQUENCE</scope>
    <source>
        <strain evidence="2">CHK192-8294</strain>
    </source>
</reference>
<dbReference type="AlphaFoldDB" id="A0A9D2SAD0"/>
<protein>
    <submittedName>
        <fullName evidence="2">Uncharacterized protein</fullName>
    </submittedName>
</protein>
<organism evidence="2 3">
    <name type="scientific">Candidatus Flavonifractor intestinigallinarum</name>
    <dbReference type="NCBI Taxonomy" id="2838586"/>
    <lineage>
        <taxon>Bacteria</taxon>
        <taxon>Bacillati</taxon>
        <taxon>Bacillota</taxon>
        <taxon>Clostridia</taxon>
        <taxon>Eubacteriales</taxon>
        <taxon>Oscillospiraceae</taxon>
        <taxon>Flavonifractor</taxon>
    </lineage>
</organism>
<comment type="caution">
    <text evidence="2">The sequence shown here is derived from an EMBL/GenBank/DDBJ whole genome shotgun (WGS) entry which is preliminary data.</text>
</comment>
<feature type="signal peptide" evidence="1">
    <location>
        <begin position="1"/>
        <end position="24"/>
    </location>
</feature>
<name>A0A9D2SAD0_9FIRM</name>
<evidence type="ECO:0000313" key="3">
    <source>
        <dbReference type="Proteomes" id="UP000823921"/>
    </source>
</evidence>
<sequence>MKKILMGTAVTALVLTVGLTTAFAAGGRYYVDANGDGVCDNRGSYCRFVDANGDGVCDYQGTNCRSGGGYGGYGCHGGGHHGW</sequence>
<gene>
    <name evidence="2" type="ORF">H9712_05645</name>
</gene>
<keyword evidence="1" id="KW-0732">Signal</keyword>
<evidence type="ECO:0000313" key="2">
    <source>
        <dbReference type="EMBL" id="HJB80448.1"/>
    </source>
</evidence>
<dbReference type="Proteomes" id="UP000823921">
    <property type="component" value="Unassembled WGS sequence"/>
</dbReference>